<dbReference type="Proteomes" id="UP000481643">
    <property type="component" value="Unassembled WGS sequence"/>
</dbReference>
<keyword evidence="1" id="KW-0812">Transmembrane</keyword>
<evidence type="ECO:0000313" key="3">
    <source>
        <dbReference type="EMBL" id="KAB2681702.1"/>
    </source>
</evidence>
<feature type="transmembrane region" description="Helical" evidence="1">
    <location>
        <begin position="238"/>
        <end position="256"/>
    </location>
</feature>
<feature type="transmembrane region" description="Helical" evidence="1">
    <location>
        <begin position="181"/>
        <end position="200"/>
    </location>
</feature>
<dbReference type="PANTHER" id="PTHR23028">
    <property type="entry name" value="ACETYLTRANSFERASE"/>
    <property type="match status" value="1"/>
</dbReference>
<dbReference type="Pfam" id="PF01757">
    <property type="entry name" value="Acyl_transf_3"/>
    <property type="match status" value="1"/>
</dbReference>
<dbReference type="PANTHER" id="PTHR23028:SF53">
    <property type="entry name" value="ACYL_TRANSF_3 DOMAIN-CONTAINING PROTEIN"/>
    <property type="match status" value="1"/>
</dbReference>
<keyword evidence="1" id="KW-0472">Membrane</keyword>
<dbReference type="InterPro" id="IPR002656">
    <property type="entry name" value="Acyl_transf_3_dom"/>
</dbReference>
<keyword evidence="3" id="KW-0012">Acyltransferase</keyword>
<dbReference type="GO" id="GO:0016747">
    <property type="term" value="F:acyltransferase activity, transferring groups other than amino-acyl groups"/>
    <property type="evidence" value="ECO:0007669"/>
    <property type="project" value="InterPro"/>
</dbReference>
<keyword evidence="3" id="KW-0808">Transferase</keyword>
<comment type="caution">
    <text evidence="3">The sequence shown here is derived from an EMBL/GenBank/DDBJ whole genome shotgun (WGS) entry which is preliminary data.</text>
</comment>
<dbReference type="AlphaFoldDB" id="A0A6L3YER8"/>
<keyword evidence="1" id="KW-1133">Transmembrane helix</keyword>
<feature type="transmembrane region" description="Helical" evidence="1">
    <location>
        <begin position="262"/>
        <end position="280"/>
    </location>
</feature>
<feature type="transmembrane region" description="Helical" evidence="1">
    <location>
        <begin position="88"/>
        <end position="110"/>
    </location>
</feature>
<evidence type="ECO:0000313" key="4">
    <source>
        <dbReference type="Proteomes" id="UP000481643"/>
    </source>
</evidence>
<proteinExistence type="predicted"/>
<feature type="transmembrane region" description="Helical" evidence="1">
    <location>
        <begin position="301"/>
        <end position="319"/>
    </location>
</feature>
<dbReference type="GO" id="GO:0009103">
    <property type="term" value="P:lipopolysaccharide biosynthetic process"/>
    <property type="evidence" value="ECO:0007669"/>
    <property type="project" value="TreeGrafter"/>
</dbReference>
<reference evidence="3 4" key="1">
    <citation type="submission" date="2019-09" db="EMBL/GenBank/DDBJ databases">
        <title>Taxonomic organization of the family Brucellaceae based on a phylogenomic approach.</title>
        <authorList>
            <person name="Leclercq S."/>
            <person name="Cloeckaert A."/>
            <person name="Zygmunt M.S."/>
        </authorList>
    </citation>
    <scope>NUCLEOTIDE SEQUENCE [LARGE SCALE GENOMIC DNA]</scope>
    <source>
        <strain evidence="3 4">WS1830</strain>
    </source>
</reference>
<evidence type="ECO:0000259" key="2">
    <source>
        <dbReference type="Pfam" id="PF01757"/>
    </source>
</evidence>
<dbReference type="GO" id="GO:0016020">
    <property type="term" value="C:membrane"/>
    <property type="evidence" value="ECO:0007669"/>
    <property type="project" value="TreeGrafter"/>
</dbReference>
<evidence type="ECO:0000256" key="1">
    <source>
        <dbReference type="SAM" id="Phobius"/>
    </source>
</evidence>
<feature type="domain" description="Acyltransferase 3" evidence="2">
    <location>
        <begin position="4"/>
        <end position="351"/>
    </location>
</feature>
<dbReference type="EMBL" id="WBVX01000022">
    <property type="protein sequence ID" value="KAB2681702.1"/>
    <property type="molecule type" value="Genomic_DNA"/>
</dbReference>
<feature type="transmembrane region" description="Helical" evidence="1">
    <location>
        <begin position="39"/>
        <end position="61"/>
    </location>
</feature>
<organism evidence="3 4">
    <name type="scientific">Brucella tritici</name>
    <dbReference type="NCBI Taxonomy" id="94626"/>
    <lineage>
        <taxon>Bacteria</taxon>
        <taxon>Pseudomonadati</taxon>
        <taxon>Pseudomonadota</taxon>
        <taxon>Alphaproteobacteria</taxon>
        <taxon>Hyphomicrobiales</taxon>
        <taxon>Brucellaceae</taxon>
        <taxon>Brucella/Ochrobactrum group</taxon>
        <taxon>Brucella</taxon>
    </lineage>
</organism>
<dbReference type="RefSeq" id="WP_151652506.1">
    <property type="nucleotide sequence ID" value="NZ_JAKVTF010000002.1"/>
</dbReference>
<protein>
    <submittedName>
        <fullName evidence="3">Acyltransferase</fullName>
    </submittedName>
</protein>
<dbReference type="InterPro" id="IPR050879">
    <property type="entry name" value="Acyltransferase_3"/>
</dbReference>
<accession>A0A6L3YER8</accession>
<gene>
    <name evidence="3" type="ORF">F9L08_18695</name>
</gene>
<name>A0A6L3YER8_9HYPH</name>
<sequence>MKNRDIQALRGVAVLLVFLQHYRGRLPTPNWYFDIFNYAAFWGGVDIFFVVSGFVIAKSLIDRSDWGVRKRLSFISLKQFWYRRIRRLVPASWFWLFISSVLSIACVSITNGGMPSASITSAISAISATSNFYWSWCITGFHVGSSCINPDFNGIYWSLSLEEQFYIVFSLMAFSISSRIMATLGIVIFALFTILGLFYLDQAFSLIWVSRPHGMILGVFIACFYPKIISYIRKRSKINVILCTWCAIFLVCLVSARVELRLSIPTISVLSGFIVVLALRGDGISSGVFGSALQWIGDRSYSMYLCHLSVIILIREVGFRLNGVEFVNGNGWGLFIIFFLSSLVMTFLVSDISYRYIENMRLFSFSKRQPT</sequence>
<feature type="transmembrane region" description="Helical" evidence="1">
    <location>
        <begin position="331"/>
        <end position="354"/>
    </location>
</feature>
<feature type="transmembrane region" description="Helical" evidence="1">
    <location>
        <begin position="206"/>
        <end position="226"/>
    </location>
</feature>